<dbReference type="Proteomes" id="UP000288972">
    <property type="component" value="Chromosome"/>
</dbReference>
<name>A0AAE5WYP4_9BRAD</name>
<feature type="active site" description="Proton donor/acceptor" evidence="7">
    <location>
        <position position="104"/>
    </location>
</feature>
<evidence type="ECO:0000256" key="6">
    <source>
        <dbReference type="ARBA" id="ARBA00023316"/>
    </source>
</evidence>
<keyword evidence="5 7" id="KW-0573">Peptidoglycan synthesis</keyword>
<accession>A0AAE5WYP4</accession>
<reference evidence="12 14" key="2">
    <citation type="submission" date="2018-10" db="EMBL/GenBank/DDBJ databases">
        <title>Bradyrhizobium sp. nov., effective nodules isolated from peanut in China.</title>
        <authorList>
            <person name="Li Y."/>
        </authorList>
    </citation>
    <scope>NUCLEOTIDE SEQUENCE [LARGE SCALE GENOMIC DNA]</scope>
    <source>
        <strain evidence="12 14">CCBAU 53426</strain>
    </source>
</reference>
<dbReference type="Gene3D" id="2.40.440.10">
    <property type="entry name" value="L,D-transpeptidase catalytic domain-like"/>
    <property type="match status" value="1"/>
</dbReference>
<proteinExistence type="inferred from homology"/>
<evidence type="ECO:0000256" key="4">
    <source>
        <dbReference type="ARBA" id="ARBA00022960"/>
    </source>
</evidence>
<dbReference type="GO" id="GO:0018104">
    <property type="term" value="P:peptidoglycan-protein cross-linking"/>
    <property type="evidence" value="ECO:0007669"/>
    <property type="project" value="TreeGrafter"/>
</dbReference>
<organism evidence="11 13">
    <name type="scientific">Bradyrhizobium guangzhouense</name>
    <dbReference type="NCBI Taxonomy" id="1325095"/>
    <lineage>
        <taxon>Bacteria</taxon>
        <taxon>Pseudomonadati</taxon>
        <taxon>Pseudomonadota</taxon>
        <taxon>Alphaproteobacteria</taxon>
        <taxon>Hyphomicrobiales</taxon>
        <taxon>Nitrobacteraceae</taxon>
        <taxon>Bradyrhizobium</taxon>
    </lineage>
</organism>
<evidence type="ECO:0000313" key="14">
    <source>
        <dbReference type="Proteomes" id="UP000290401"/>
    </source>
</evidence>
<evidence type="ECO:0000256" key="2">
    <source>
        <dbReference type="ARBA" id="ARBA00005992"/>
    </source>
</evidence>
<dbReference type="AlphaFoldDB" id="A0AAE5WYP4"/>
<dbReference type="PROSITE" id="PS52029">
    <property type="entry name" value="LD_TPASE"/>
    <property type="match status" value="1"/>
</dbReference>
<evidence type="ECO:0000259" key="10">
    <source>
        <dbReference type="PROSITE" id="PS52029"/>
    </source>
</evidence>
<comment type="similarity">
    <text evidence="2">Belongs to the YkuD family.</text>
</comment>
<dbReference type="CDD" id="cd16913">
    <property type="entry name" value="YkuD_like"/>
    <property type="match status" value="1"/>
</dbReference>
<dbReference type="InterPro" id="IPR005490">
    <property type="entry name" value="LD_TPept_cat_dom"/>
</dbReference>
<dbReference type="Pfam" id="PF03734">
    <property type="entry name" value="YkuD"/>
    <property type="match status" value="1"/>
</dbReference>
<dbReference type="GO" id="GO:0005576">
    <property type="term" value="C:extracellular region"/>
    <property type="evidence" value="ECO:0007669"/>
    <property type="project" value="TreeGrafter"/>
</dbReference>
<dbReference type="Proteomes" id="UP000290401">
    <property type="component" value="Unassembled WGS sequence"/>
</dbReference>
<dbReference type="EMBL" id="RDQZ01000018">
    <property type="protein sequence ID" value="RXH11014.1"/>
    <property type="molecule type" value="Genomic_DNA"/>
</dbReference>
<keyword evidence="3" id="KW-0808">Transferase</keyword>
<keyword evidence="6 7" id="KW-0961">Cell wall biogenesis/degradation</keyword>
<reference evidence="11 13" key="1">
    <citation type="submission" date="2018-06" db="EMBL/GenBank/DDBJ databases">
        <title>Comparative genomics of rhizobia nodulating Arachis hypogaea in China.</title>
        <authorList>
            <person name="Li Y."/>
        </authorList>
    </citation>
    <scope>NUCLEOTIDE SEQUENCE [LARGE SCALE GENOMIC DNA]</scope>
    <source>
        <strain evidence="11 13">CCBAU 51670</strain>
    </source>
</reference>
<evidence type="ECO:0000313" key="12">
    <source>
        <dbReference type="EMBL" id="RXH11014.1"/>
    </source>
</evidence>
<dbReference type="InterPro" id="IPR050979">
    <property type="entry name" value="LD-transpeptidase"/>
</dbReference>
<gene>
    <name evidence="12" type="ORF">EAS56_21480</name>
    <name evidence="11" type="ORF">XH91_09240</name>
</gene>
<evidence type="ECO:0000256" key="7">
    <source>
        <dbReference type="PROSITE-ProRule" id="PRU01373"/>
    </source>
</evidence>
<dbReference type="GO" id="GO:0071555">
    <property type="term" value="P:cell wall organization"/>
    <property type="evidence" value="ECO:0007669"/>
    <property type="project" value="UniProtKB-UniRule"/>
</dbReference>
<evidence type="ECO:0000313" key="13">
    <source>
        <dbReference type="Proteomes" id="UP000288972"/>
    </source>
</evidence>
<dbReference type="GO" id="GO:0008360">
    <property type="term" value="P:regulation of cell shape"/>
    <property type="evidence" value="ECO:0007669"/>
    <property type="project" value="UniProtKB-UniRule"/>
</dbReference>
<feature type="domain" description="L,D-TPase catalytic" evidence="10">
    <location>
        <begin position="32"/>
        <end position="148"/>
    </location>
</feature>
<feature type="signal peptide" evidence="9">
    <location>
        <begin position="1"/>
        <end position="30"/>
    </location>
</feature>
<keyword evidence="9" id="KW-0732">Signal</keyword>
<dbReference type="SUPFAM" id="SSF141523">
    <property type="entry name" value="L,D-transpeptidase catalytic domain-like"/>
    <property type="match status" value="1"/>
</dbReference>
<comment type="pathway">
    <text evidence="1 7">Cell wall biogenesis; peptidoglycan biosynthesis.</text>
</comment>
<feature type="chain" id="PRO_5042101066" evidence="9">
    <location>
        <begin position="31"/>
        <end position="270"/>
    </location>
</feature>
<evidence type="ECO:0000256" key="1">
    <source>
        <dbReference type="ARBA" id="ARBA00004752"/>
    </source>
</evidence>
<protein>
    <submittedName>
        <fullName evidence="11">L,D-transpeptidase</fullName>
    </submittedName>
</protein>
<dbReference type="GO" id="GO:0016740">
    <property type="term" value="F:transferase activity"/>
    <property type="evidence" value="ECO:0007669"/>
    <property type="project" value="UniProtKB-KW"/>
</dbReference>
<dbReference type="FunFam" id="2.40.440.10:FF:000012">
    <property type="entry name" value="L,D-transpeptidase catalytic domain"/>
    <property type="match status" value="1"/>
</dbReference>
<evidence type="ECO:0000256" key="8">
    <source>
        <dbReference type="SAM" id="MobiDB-lite"/>
    </source>
</evidence>
<keyword evidence="14" id="KW-1185">Reference proteome</keyword>
<sequence length="270" mass="30188">MNRPEARRQMRSFFIAFTSLMLLSAGTAQAKVDITVDKDNQQMTVVVDGVTRYHWPVSTGIPSRETPNGSFRAFRMEEDHFSKEFDDAPMPHSIFFTKVGHAIHGTDSVGRLGTPASHGCVRLSRQNASTLYALVQEQGVLNTTVTLTGSAQVALARNPRGRASNAVARAQQPAAEQYATSGDPVSLTPPMQPTRRYIQQDDNYIYPADGSDTGARYPAPRPITRPYGAQVYQQLPQPDPNYGQAYGQEQGYYQPQPRQYYQPRNYFYQN</sequence>
<dbReference type="GO" id="GO:0071972">
    <property type="term" value="F:peptidoglycan L,D-transpeptidase activity"/>
    <property type="evidence" value="ECO:0007669"/>
    <property type="project" value="TreeGrafter"/>
</dbReference>
<keyword evidence="4 7" id="KW-0133">Cell shape</keyword>
<evidence type="ECO:0000256" key="5">
    <source>
        <dbReference type="ARBA" id="ARBA00022984"/>
    </source>
</evidence>
<dbReference type="InterPro" id="IPR038063">
    <property type="entry name" value="Transpep_catalytic_dom"/>
</dbReference>
<dbReference type="PANTHER" id="PTHR30582:SF2">
    <property type="entry name" value="L,D-TRANSPEPTIDASE YCIB-RELATED"/>
    <property type="match status" value="1"/>
</dbReference>
<dbReference type="KEGG" id="bgz:XH91_09240"/>
<feature type="active site" description="Nucleophile" evidence="7">
    <location>
        <position position="120"/>
    </location>
</feature>
<evidence type="ECO:0000313" key="11">
    <source>
        <dbReference type="EMBL" id="QAU45526.1"/>
    </source>
</evidence>
<feature type="compositionally biased region" description="Low complexity" evidence="8">
    <location>
        <begin position="241"/>
        <end position="260"/>
    </location>
</feature>
<evidence type="ECO:0000256" key="9">
    <source>
        <dbReference type="SAM" id="SignalP"/>
    </source>
</evidence>
<dbReference type="EMBL" id="CP030053">
    <property type="protein sequence ID" value="QAU45526.1"/>
    <property type="molecule type" value="Genomic_DNA"/>
</dbReference>
<evidence type="ECO:0000256" key="3">
    <source>
        <dbReference type="ARBA" id="ARBA00022679"/>
    </source>
</evidence>
<dbReference type="PANTHER" id="PTHR30582">
    <property type="entry name" value="L,D-TRANSPEPTIDASE"/>
    <property type="match status" value="1"/>
</dbReference>
<feature type="region of interest" description="Disordered" evidence="8">
    <location>
        <begin position="234"/>
        <end position="260"/>
    </location>
</feature>